<dbReference type="eggNOG" id="COG1357">
    <property type="taxonomic scope" value="Bacteria"/>
</dbReference>
<reference evidence="2 3" key="3">
    <citation type="journal article" date="2014" name="J. Ind. Microbiol. Biotechnol.">
        <title>Genome mining of the Streptomyces avermitilis genome and development of genome-minimized hosts for heterologous expression of biosynthetic gene clusters.</title>
        <authorList>
            <person name="Ikeda H."/>
            <person name="Shin-ya K."/>
            <person name="Omura S."/>
        </authorList>
    </citation>
    <scope>NUCLEOTIDE SEQUENCE [LARGE SCALE GENOMIC DNA]</scope>
    <source>
        <strain evidence="3">ATCC 31267 / DSM 46492 / JCM 5070 / NBRC 14893 / NCIMB 12804 / NRRL 8165 / MA-4680</strain>
    </source>
</reference>
<keyword evidence="3" id="KW-1185">Reference proteome</keyword>
<evidence type="ECO:0000313" key="2">
    <source>
        <dbReference type="EMBL" id="BAC73754.1"/>
    </source>
</evidence>
<sequence length="485" mass="49134">MVVASVAAAVLLVGGGGAYFTATATGGSGGRSTGPGGDGTPPPLALDGYSEGGRPGIAVGEPNPYGASYRADGKLPDGPDSAPVYRATGEVTKDEVARLAQALAVDGTPRLTGDAWTVGAVKDGSGPTLRVTKRAPGIWTFSRYTPGTDNLCTSTKACPSESSGRSAADPVSEAAARKAAAPVLKAVGQDDAKLNAGQVMDRVRVVNAEPKVGGLPTHGWTTGIQVGADGQVVGGSGNLKAPVKSDTYPVISAQKTLDLMNGSATGDGRKGIGGCASPVPLKDKDETPCEASTATPTPEPVAVEGAVFGLASQVVDGQPALVPSWLFDVRPKGADDTFTVTHPAVDPRYVAAPGASQPTEPSQAPSGSPAPRPSDGSTSAPTKRDVKVDGYTADGKDLTVSFTGGVCGDYAASASESSDEVKVTVTETPWQDKVCIMIAKEYHRTLHLDAPLGDRKVVGSDGTQIPKETAAEHRLPKSAQSAQPQ</sequence>
<reference evidence="2 3" key="2">
    <citation type="journal article" date="2003" name="Nat. Biotechnol.">
        <title>Complete genome sequence and comparative analysis of the industrial microorganism Streptomyces avermitilis.</title>
        <authorList>
            <person name="Ikeda H."/>
            <person name="Ishikawa J."/>
            <person name="Hanamoto A."/>
            <person name="Shinose M."/>
            <person name="Kikuchi H."/>
            <person name="Shiba T."/>
            <person name="Sakaki Y."/>
            <person name="Hattori M."/>
            <person name="Omura S."/>
        </authorList>
    </citation>
    <scope>NUCLEOTIDE SEQUENCE [LARGE SCALE GENOMIC DNA]</scope>
    <source>
        <strain evidence="3">ATCC 31267 / DSM 46492 / JCM 5070 / NBRC 14893 / NCIMB 12804 / NRRL 8165 / MA-4680</strain>
    </source>
</reference>
<evidence type="ECO:0000313" key="3">
    <source>
        <dbReference type="Proteomes" id="UP000000428"/>
    </source>
</evidence>
<dbReference type="AlphaFoldDB" id="Q82AL4"/>
<evidence type="ECO:0000256" key="1">
    <source>
        <dbReference type="SAM" id="MobiDB-lite"/>
    </source>
</evidence>
<feature type="region of interest" description="Disordered" evidence="1">
    <location>
        <begin position="262"/>
        <end position="300"/>
    </location>
</feature>
<feature type="compositionally biased region" description="Polar residues" evidence="1">
    <location>
        <begin position="356"/>
        <end position="366"/>
    </location>
</feature>
<reference evidence="2 3" key="1">
    <citation type="journal article" date="2001" name="Proc. Natl. Acad. Sci. U.S.A.">
        <title>Genome sequence of an industrial microorganism Streptomyces avermitilis: deducing the ability of producing secondary metabolites.</title>
        <authorList>
            <person name="Omura S."/>
            <person name="Ikeda H."/>
            <person name="Ishikawa J."/>
            <person name="Hanamoto A."/>
            <person name="Takahashi C."/>
            <person name="Shinose M."/>
            <person name="Takahashi Y."/>
            <person name="Horikawa H."/>
            <person name="Nakazawa H."/>
            <person name="Osonoe T."/>
            <person name="Kikuchi H."/>
            <person name="Shiba T."/>
            <person name="Sakaki Y."/>
            <person name="Hattori M."/>
        </authorList>
    </citation>
    <scope>NUCLEOTIDE SEQUENCE [LARGE SCALE GENOMIC DNA]</scope>
    <source>
        <strain evidence="3">ATCC 31267 / DSM 46492 / JCM 5070 / NBRC 14893 / NCIMB 12804 / NRRL 8165 / MA-4680</strain>
    </source>
</reference>
<dbReference type="EMBL" id="BA000030">
    <property type="protein sequence ID" value="BAC73754.1"/>
    <property type="molecule type" value="Genomic_DNA"/>
</dbReference>
<dbReference type="HOGENOM" id="CLU_027141_0_0_11"/>
<feature type="region of interest" description="Disordered" evidence="1">
    <location>
        <begin position="453"/>
        <end position="485"/>
    </location>
</feature>
<proteinExistence type="predicted"/>
<accession>Q82AL4</accession>
<protein>
    <submittedName>
        <fullName evidence="2">Membrane protein</fullName>
    </submittedName>
</protein>
<gene>
    <name evidence="2" type="ORF">SAVERM_6043</name>
</gene>
<name>Q82AL4_STRAW</name>
<organism evidence="2 3">
    <name type="scientific">Streptomyces avermitilis (strain ATCC 31267 / DSM 46492 / JCM 5070 / NBRC 14893 / NCIMB 12804 / NRRL 8165 / MA-4680)</name>
    <dbReference type="NCBI Taxonomy" id="227882"/>
    <lineage>
        <taxon>Bacteria</taxon>
        <taxon>Bacillati</taxon>
        <taxon>Actinomycetota</taxon>
        <taxon>Actinomycetes</taxon>
        <taxon>Kitasatosporales</taxon>
        <taxon>Streptomycetaceae</taxon>
        <taxon>Streptomyces</taxon>
    </lineage>
</organism>
<dbReference type="KEGG" id="sma:SAVERM_6043"/>
<feature type="region of interest" description="Disordered" evidence="1">
    <location>
        <begin position="349"/>
        <end position="390"/>
    </location>
</feature>
<feature type="compositionally biased region" description="Gly residues" evidence="1">
    <location>
        <begin position="26"/>
        <end position="39"/>
    </location>
</feature>
<dbReference type="Proteomes" id="UP000000428">
    <property type="component" value="Chromosome"/>
</dbReference>
<feature type="region of interest" description="Disordered" evidence="1">
    <location>
        <begin position="26"/>
        <end position="52"/>
    </location>
</feature>